<protein>
    <submittedName>
        <fullName evidence="2">Uncharacterized protein</fullName>
    </submittedName>
</protein>
<dbReference type="SUPFAM" id="SSF57997">
    <property type="entry name" value="Tropomyosin"/>
    <property type="match status" value="1"/>
</dbReference>
<dbReference type="EMBL" id="CACRUH010000101">
    <property type="protein sequence ID" value="VYU83798.1"/>
    <property type="molecule type" value="Genomic_DNA"/>
</dbReference>
<sequence length="126" mass="13867">MSEIELKRANVVKRVDSEDKAKALEAKGFVRTDGTVANKTESNAAYEAVINELKEQLLKAGKVIEASDARRGELEKELTSTKEKLEEASKYAEEADKKIATLEAELSGTKEQLEAALKKNKAAEKK</sequence>
<organism evidence="2">
    <name type="scientific">Hungatella hathewayi</name>
    <dbReference type="NCBI Taxonomy" id="154046"/>
    <lineage>
        <taxon>Bacteria</taxon>
        <taxon>Bacillati</taxon>
        <taxon>Bacillota</taxon>
        <taxon>Clostridia</taxon>
        <taxon>Lachnospirales</taxon>
        <taxon>Lachnospiraceae</taxon>
        <taxon>Hungatella</taxon>
    </lineage>
</organism>
<name>A0A6N3I4Z0_9FIRM</name>
<feature type="coiled-coil region" evidence="1">
    <location>
        <begin position="36"/>
        <end position="126"/>
    </location>
</feature>
<evidence type="ECO:0000313" key="2">
    <source>
        <dbReference type="EMBL" id="VYU83798.1"/>
    </source>
</evidence>
<reference evidence="2" key="1">
    <citation type="submission" date="2019-11" db="EMBL/GenBank/DDBJ databases">
        <authorList>
            <person name="Feng L."/>
        </authorList>
    </citation>
    <scope>NUCLEOTIDE SEQUENCE</scope>
    <source>
        <strain evidence="2">ChathewayiLFYP18</strain>
    </source>
</reference>
<dbReference type="RefSeq" id="WP_156834680.1">
    <property type="nucleotide sequence ID" value="NZ_CACRUH010000101.1"/>
</dbReference>
<gene>
    <name evidence="2" type="ORF">CHLFYP18_04577</name>
</gene>
<keyword evidence="1" id="KW-0175">Coiled coil</keyword>
<dbReference type="AlphaFoldDB" id="A0A6N3I4Z0"/>
<proteinExistence type="predicted"/>
<evidence type="ECO:0000256" key="1">
    <source>
        <dbReference type="SAM" id="Coils"/>
    </source>
</evidence>
<accession>A0A6N3I4Z0</accession>